<protein>
    <recommendedName>
        <fullName evidence="5">Acetylornithine aminotransferase</fullName>
        <shortName evidence="5">ACOAT</shortName>
        <ecNumber evidence="5">2.6.1.11</ecNumber>
    </recommendedName>
</protein>
<evidence type="ECO:0000313" key="7">
    <source>
        <dbReference type="Proteomes" id="UP000824165"/>
    </source>
</evidence>
<organism evidence="6 7">
    <name type="scientific">Candidatus Ornithomonoglobus intestinigallinarum</name>
    <dbReference type="NCBI Taxonomy" id="2840894"/>
    <lineage>
        <taxon>Bacteria</taxon>
        <taxon>Bacillati</taxon>
        <taxon>Bacillota</taxon>
        <taxon>Clostridia</taxon>
        <taxon>Candidatus Ornithomonoglobus</taxon>
    </lineage>
</organism>
<keyword evidence="4 5" id="KW-0663">Pyridoxal phosphate</keyword>
<dbReference type="PIRSF" id="PIRSF000521">
    <property type="entry name" value="Transaminase_4ab_Lys_Orn"/>
    <property type="match status" value="1"/>
</dbReference>
<evidence type="ECO:0000256" key="4">
    <source>
        <dbReference type="ARBA" id="ARBA00022898"/>
    </source>
</evidence>
<dbReference type="AlphaFoldDB" id="A0A9D1H4K9"/>
<keyword evidence="1 5" id="KW-0032">Aminotransferase</keyword>
<feature type="binding site" evidence="5">
    <location>
        <position position="137"/>
    </location>
    <ligand>
        <name>pyridoxal 5'-phosphate</name>
        <dbReference type="ChEBI" id="CHEBI:597326"/>
    </ligand>
</feature>
<dbReference type="InterPro" id="IPR015422">
    <property type="entry name" value="PyrdxlP-dep_Trfase_small"/>
</dbReference>
<dbReference type="Gene3D" id="3.90.1150.10">
    <property type="entry name" value="Aspartate Aminotransferase, domain 1"/>
    <property type="match status" value="1"/>
</dbReference>
<sequence length="397" mass="43027">MLNEVIELDKKYYMNIFGDRLPVCFTHGSGMRLFADNGREYYDFLGGIAVNALGHGHPAFIAALKNQLDKVIHTSSLYYIENQAKLAQKLVENSCADKVMFCNSGAEANEGAMKLAKIYFYKRGSERYEIITLKSSFHGRTLATVAATGQPKYQAPYKPLLPGVKQVEPNDINAVKAAAGDKTAAVMIETIQGESGVHPMSAEYLRELRNFCTENGILLIFDEVQTGMGRTGKLFSSDYFGVYPDIFTSAKALGGGVPIGAVCAAEEVAAAFEPGDHGTTFGGNPFAAAAGLAVFDIFEREGLVENARKMGEFFMERLEAVREKFPDKVKEIRGAGLLIGIELAPETAKRVSAKMFEDGLLVSLCGGTTIRIAPPLIISKNDINMFAAELATALKSV</sequence>
<dbReference type="InterPro" id="IPR050103">
    <property type="entry name" value="Class-III_PLP-dep_AT"/>
</dbReference>
<keyword evidence="3 5" id="KW-0808">Transferase</keyword>
<evidence type="ECO:0000256" key="3">
    <source>
        <dbReference type="ARBA" id="ARBA00022679"/>
    </source>
</evidence>
<dbReference type="InterPro" id="IPR015421">
    <property type="entry name" value="PyrdxlP-dep_Trfase_major"/>
</dbReference>
<comment type="caution">
    <text evidence="6">The sequence shown here is derived from an EMBL/GenBank/DDBJ whole genome shotgun (WGS) entry which is preliminary data.</text>
</comment>
<feature type="binding site" evidence="5">
    <location>
        <begin position="105"/>
        <end position="106"/>
    </location>
    <ligand>
        <name>pyridoxal 5'-phosphate</name>
        <dbReference type="ChEBI" id="CHEBI:597326"/>
    </ligand>
</feature>
<feature type="binding site" evidence="5">
    <location>
        <position position="140"/>
    </location>
    <ligand>
        <name>N(2)-acetyl-L-ornithine</name>
        <dbReference type="ChEBI" id="CHEBI:57805"/>
    </ligand>
</feature>
<evidence type="ECO:0000256" key="2">
    <source>
        <dbReference type="ARBA" id="ARBA00022605"/>
    </source>
</evidence>
<reference evidence="6" key="2">
    <citation type="journal article" date="2021" name="PeerJ">
        <title>Extensive microbial diversity within the chicken gut microbiome revealed by metagenomics and culture.</title>
        <authorList>
            <person name="Gilroy R."/>
            <person name="Ravi A."/>
            <person name="Getino M."/>
            <person name="Pursley I."/>
            <person name="Horton D.L."/>
            <person name="Alikhan N.F."/>
            <person name="Baker D."/>
            <person name="Gharbi K."/>
            <person name="Hall N."/>
            <person name="Watson M."/>
            <person name="Adriaenssens E.M."/>
            <person name="Foster-Nyarko E."/>
            <person name="Jarju S."/>
            <person name="Secka A."/>
            <person name="Antonio M."/>
            <person name="Oren A."/>
            <person name="Chaudhuri R.R."/>
            <person name="La Ragione R."/>
            <person name="Hildebrand F."/>
            <person name="Pallen M.J."/>
        </authorList>
    </citation>
    <scope>NUCLEOTIDE SEQUENCE</scope>
    <source>
        <strain evidence="6">CHK181-108</strain>
    </source>
</reference>
<dbReference type="GO" id="GO:0003992">
    <property type="term" value="F:N2-acetyl-L-ornithine:2-oxoglutarate 5-aminotransferase activity"/>
    <property type="evidence" value="ECO:0007669"/>
    <property type="project" value="UniProtKB-UniRule"/>
</dbReference>
<name>A0A9D1H4K9_9FIRM</name>
<dbReference type="InterPro" id="IPR004636">
    <property type="entry name" value="AcOrn/SuccOrn_fam"/>
</dbReference>
<dbReference type="GO" id="GO:0042802">
    <property type="term" value="F:identical protein binding"/>
    <property type="evidence" value="ECO:0007669"/>
    <property type="project" value="TreeGrafter"/>
</dbReference>
<comment type="similarity">
    <text evidence="5">Belongs to the class-III pyridoxal-phosphate-dependent aminotransferase family. ArgD subfamily.</text>
</comment>
<evidence type="ECO:0000256" key="5">
    <source>
        <dbReference type="HAMAP-Rule" id="MF_01107"/>
    </source>
</evidence>
<dbReference type="InterPro" id="IPR049704">
    <property type="entry name" value="Aminotrans_3_PPA_site"/>
</dbReference>
<dbReference type="GO" id="GO:0030170">
    <property type="term" value="F:pyridoxal phosphate binding"/>
    <property type="evidence" value="ECO:0007669"/>
    <property type="project" value="InterPro"/>
</dbReference>
<dbReference type="InterPro" id="IPR005814">
    <property type="entry name" value="Aminotrans_3"/>
</dbReference>
<comment type="subunit">
    <text evidence="5">Homodimer.</text>
</comment>
<feature type="binding site" evidence="5">
    <location>
        <begin position="222"/>
        <end position="225"/>
    </location>
    <ligand>
        <name>pyridoxal 5'-phosphate</name>
        <dbReference type="ChEBI" id="CHEBI:597326"/>
    </ligand>
</feature>
<comment type="subcellular location">
    <subcellularLocation>
        <location evidence="5">Cytoplasm</location>
    </subcellularLocation>
</comment>
<dbReference type="Gene3D" id="3.40.640.10">
    <property type="entry name" value="Type I PLP-dependent aspartate aminotransferase-like (Major domain)"/>
    <property type="match status" value="1"/>
</dbReference>
<dbReference type="PROSITE" id="PS00600">
    <property type="entry name" value="AA_TRANSFER_CLASS_3"/>
    <property type="match status" value="1"/>
</dbReference>
<dbReference type="CDD" id="cd00610">
    <property type="entry name" value="OAT_like"/>
    <property type="match status" value="1"/>
</dbReference>
<dbReference type="Pfam" id="PF00202">
    <property type="entry name" value="Aminotran_3"/>
    <property type="match status" value="1"/>
</dbReference>
<comment type="catalytic activity">
    <reaction evidence="5">
        <text>N(2)-acetyl-L-ornithine + 2-oxoglutarate = N-acetyl-L-glutamate 5-semialdehyde + L-glutamate</text>
        <dbReference type="Rhea" id="RHEA:18049"/>
        <dbReference type="ChEBI" id="CHEBI:16810"/>
        <dbReference type="ChEBI" id="CHEBI:29123"/>
        <dbReference type="ChEBI" id="CHEBI:29985"/>
        <dbReference type="ChEBI" id="CHEBI:57805"/>
        <dbReference type="EC" id="2.6.1.11"/>
    </reaction>
</comment>
<dbReference type="NCBIfam" id="NF002325">
    <property type="entry name" value="PRK01278.1"/>
    <property type="match status" value="1"/>
</dbReference>
<dbReference type="EC" id="2.6.1.11" evidence="5"/>
<dbReference type="PANTHER" id="PTHR11986:SF79">
    <property type="entry name" value="ACETYLORNITHINE AMINOTRANSFERASE, MITOCHONDRIAL"/>
    <property type="match status" value="1"/>
</dbReference>
<dbReference type="HAMAP" id="MF_01107">
    <property type="entry name" value="ArgD_aminotrans_3"/>
    <property type="match status" value="1"/>
</dbReference>
<feature type="binding site" evidence="5">
    <location>
        <position position="280"/>
    </location>
    <ligand>
        <name>pyridoxal 5'-phosphate</name>
        <dbReference type="ChEBI" id="CHEBI:597326"/>
    </ligand>
</feature>
<evidence type="ECO:0000313" key="6">
    <source>
        <dbReference type="EMBL" id="HIT86173.1"/>
    </source>
</evidence>
<dbReference type="GO" id="GO:0006526">
    <property type="term" value="P:L-arginine biosynthetic process"/>
    <property type="evidence" value="ECO:0007669"/>
    <property type="project" value="UniProtKB-UniRule"/>
</dbReference>
<feature type="modified residue" description="N6-(pyridoxal phosphate)lysine" evidence="5">
    <location>
        <position position="251"/>
    </location>
</feature>
<evidence type="ECO:0000256" key="1">
    <source>
        <dbReference type="ARBA" id="ARBA00022576"/>
    </source>
</evidence>
<dbReference type="NCBIfam" id="TIGR00707">
    <property type="entry name" value="argD"/>
    <property type="match status" value="1"/>
</dbReference>
<feature type="binding site" evidence="5">
    <location>
        <position position="279"/>
    </location>
    <ligand>
        <name>N(2)-acetyl-L-ornithine</name>
        <dbReference type="ChEBI" id="CHEBI:57805"/>
    </ligand>
</feature>
<keyword evidence="5" id="KW-0055">Arginine biosynthesis</keyword>
<dbReference type="Proteomes" id="UP000824165">
    <property type="component" value="Unassembled WGS sequence"/>
</dbReference>
<gene>
    <name evidence="5" type="primary">argD</name>
    <name evidence="6" type="ORF">IAA60_09780</name>
</gene>
<dbReference type="InterPro" id="IPR015424">
    <property type="entry name" value="PyrdxlP-dep_Trfase"/>
</dbReference>
<dbReference type="PANTHER" id="PTHR11986">
    <property type="entry name" value="AMINOTRANSFERASE CLASS III"/>
    <property type="match status" value="1"/>
</dbReference>
<comment type="miscellaneous">
    <text evidence="5">May also have succinyldiaminopimelate aminotransferase activity, thus carrying out the corresponding step in lysine biosynthesis.</text>
</comment>
<keyword evidence="5" id="KW-0963">Cytoplasm</keyword>
<dbReference type="GO" id="GO:0005737">
    <property type="term" value="C:cytoplasm"/>
    <property type="evidence" value="ECO:0007669"/>
    <property type="project" value="UniProtKB-SubCell"/>
</dbReference>
<dbReference type="FunFam" id="3.40.640.10:FF:000004">
    <property type="entry name" value="Acetylornithine aminotransferase"/>
    <property type="match status" value="1"/>
</dbReference>
<accession>A0A9D1H4K9</accession>
<proteinExistence type="inferred from homology"/>
<reference evidence="6" key="1">
    <citation type="submission" date="2020-10" db="EMBL/GenBank/DDBJ databases">
        <authorList>
            <person name="Gilroy R."/>
        </authorList>
    </citation>
    <scope>NUCLEOTIDE SEQUENCE</scope>
    <source>
        <strain evidence="6">CHK181-108</strain>
    </source>
</reference>
<comment type="pathway">
    <text evidence="5">Amino-acid biosynthesis; L-arginine biosynthesis; N(2)-acetyl-L-ornithine from L-glutamate: step 4/4.</text>
</comment>
<dbReference type="SUPFAM" id="SSF53383">
    <property type="entry name" value="PLP-dependent transferases"/>
    <property type="match status" value="1"/>
</dbReference>
<dbReference type="EMBL" id="DVLU01000104">
    <property type="protein sequence ID" value="HIT86173.1"/>
    <property type="molecule type" value="Genomic_DNA"/>
</dbReference>
<comment type="cofactor">
    <cofactor evidence="5">
        <name>pyridoxal 5'-phosphate</name>
        <dbReference type="ChEBI" id="CHEBI:597326"/>
    </cofactor>
    <text evidence="5">Binds 1 pyridoxal phosphate per subunit.</text>
</comment>
<keyword evidence="2 5" id="KW-0028">Amino-acid biosynthesis</keyword>